<dbReference type="Gene3D" id="3.30.920.30">
    <property type="entry name" value="Hypothetical protein"/>
    <property type="match status" value="1"/>
</dbReference>
<dbReference type="RefSeq" id="WP_160359514.1">
    <property type="nucleotide sequence ID" value="NZ_WSRQ01000019.1"/>
</dbReference>
<gene>
    <name evidence="2" type="ORF">GKZ28_13105</name>
</gene>
<sequence length="271" mass="32356">MNRQKLQQLILQKRLEKNWQTVNEEVGLEGEEKALDYICEHIEFKENLLNDLYVQAYQIQHELNNIDIMEIEVNEGIATMNKFMDRFEPIEDEYYKKVTKVRDNFFETGLKIRDLSERVLRASAFHITNHKDSLLLTKKSIDYKRRMANMATSFSWDDLIEGDSIFKYIRDDLQTMFRILNKRLTRHANEAIKEAEKMKKERQKYSKIFKYKDMVAYAIEQGYEFCRQEATDHMIYKFAETGKIVVIPTHYDLGIGLAEKIKKQIRENKIA</sequence>
<organism evidence="2 3">
    <name type="scientific">Clostridium chromiireducens</name>
    <dbReference type="NCBI Taxonomy" id="225345"/>
    <lineage>
        <taxon>Bacteria</taxon>
        <taxon>Bacillati</taxon>
        <taxon>Bacillota</taxon>
        <taxon>Clostridia</taxon>
        <taxon>Eubacteriales</taxon>
        <taxon>Clostridiaceae</taxon>
        <taxon>Clostridium</taxon>
    </lineage>
</organism>
<dbReference type="SUPFAM" id="SSF54786">
    <property type="entry name" value="YcfA/nrd intein domain"/>
    <property type="match status" value="1"/>
</dbReference>
<feature type="coiled-coil region" evidence="1">
    <location>
        <begin position="181"/>
        <end position="208"/>
    </location>
</feature>
<evidence type="ECO:0000313" key="2">
    <source>
        <dbReference type="EMBL" id="MVX64631.1"/>
    </source>
</evidence>
<accession>A0A964RMZ6</accession>
<keyword evidence="1" id="KW-0175">Coiled coil</keyword>
<evidence type="ECO:0000313" key="3">
    <source>
        <dbReference type="Proteomes" id="UP000656077"/>
    </source>
</evidence>
<proteinExistence type="predicted"/>
<dbReference type="EMBL" id="WSRQ01000019">
    <property type="protein sequence ID" value="MVX64631.1"/>
    <property type="molecule type" value="Genomic_DNA"/>
</dbReference>
<evidence type="ECO:0000256" key="1">
    <source>
        <dbReference type="SAM" id="Coils"/>
    </source>
</evidence>
<dbReference type="Proteomes" id="UP000656077">
    <property type="component" value="Unassembled WGS sequence"/>
</dbReference>
<reference evidence="2" key="1">
    <citation type="submission" date="2019-12" db="EMBL/GenBank/DDBJ databases">
        <title>Microbes associate with the intestines of laboratory mice.</title>
        <authorList>
            <person name="Navarre W."/>
            <person name="Wong E."/>
        </authorList>
    </citation>
    <scope>NUCLEOTIDE SEQUENCE</scope>
    <source>
        <strain evidence="2">NM79_F5</strain>
    </source>
</reference>
<protein>
    <submittedName>
        <fullName evidence="2">Uncharacterized protein</fullName>
    </submittedName>
</protein>
<name>A0A964RMZ6_9CLOT</name>
<comment type="caution">
    <text evidence="2">The sequence shown here is derived from an EMBL/GenBank/DDBJ whole genome shotgun (WGS) entry which is preliminary data.</text>
</comment>
<dbReference type="AlphaFoldDB" id="A0A964RMZ6"/>
<dbReference type="InterPro" id="IPR038570">
    <property type="entry name" value="HicA_sf"/>
</dbReference>